<evidence type="ECO:0000313" key="2">
    <source>
        <dbReference type="Proteomes" id="UP001168642"/>
    </source>
</evidence>
<accession>A0ABT8VPV1</accession>
<sequence>MDCVGFYWFQMWIQNSVIEELDAINLQNIDYSAYGDDINVKCAVQLEI</sequence>
<keyword evidence="2" id="KW-1185">Reference proteome</keyword>
<proteinExistence type="predicted"/>
<dbReference type="RefSeq" id="WP_302883249.1">
    <property type="nucleotide sequence ID" value="NZ_JAUMIT010000001.1"/>
</dbReference>
<dbReference type="Proteomes" id="UP001168642">
    <property type="component" value="Unassembled WGS sequence"/>
</dbReference>
<evidence type="ECO:0000313" key="1">
    <source>
        <dbReference type="EMBL" id="MDO3694005.1"/>
    </source>
</evidence>
<organism evidence="1 2">
    <name type="scientific">Wenyingzhuangia gilva</name>
    <dbReference type="NCBI Taxonomy" id="3057677"/>
    <lineage>
        <taxon>Bacteria</taxon>
        <taxon>Pseudomonadati</taxon>
        <taxon>Bacteroidota</taxon>
        <taxon>Flavobacteriia</taxon>
        <taxon>Flavobacteriales</taxon>
        <taxon>Flavobacteriaceae</taxon>
        <taxon>Wenyingzhuangia</taxon>
    </lineage>
</organism>
<comment type="caution">
    <text evidence="1">The sequence shown here is derived from an EMBL/GenBank/DDBJ whole genome shotgun (WGS) entry which is preliminary data.</text>
</comment>
<name>A0ABT8VPV1_9FLAO</name>
<reference evidence="1" key="1">
    <citation type="submission" date="2023-07" db="EMBL/GenBank/DDBJ databases">
        <title>Wenyingzhuangia sp. chi5 genome sequencing and assembly.</title>
        <authorList>
            <person name="Park S."/>
        </authorList>
    </citation>
    <scope>NUCLEOTIDE SEQUENCE</scope>
    <source>
        <strain evidence="1">Chi5</strain>
    </source>
</reference>
<gene>
    <name evidence="1" type="ORF">QVZ41_03960</name>
</gene>
<protein>
    <submittedName>
        <fullName evidence="1">Uncharacterized protein</fullName>
    </submittedName>
</protein>
<dbReference type="EMBL" id="JAUMIT010000001">
    <property type="protein sequence ID" value="MDO3694005.1"/>
    <property type="molecule type" value="Genomic_DNA"/>
</dbReference>